<organism evidence="2">
    <name type="scientific">marine sediment metagenome</name>
    <dbReference type="NCBI Taxonomy" id="412755"/>
    <lineage>
        <taxon>unclassified sequences</taxon>
        <taxon>metagenomes</taxon>
        <taxon>ecological metagenomes</taxon>
    </lineage>
</organism>
<sequence length="29" mass="3333">MSEVMDRLDNLENRVDLLEIIAKKAMSVV</sequence>
<keyword evidence="1" id="KW-0175">Coiled coil</keyword>
<proteinExistence type="predicted"/>
<dbReference type="EMBL" id="LAZR01039922">
    <property type="protein sequence ID" value="KKL15802.1"/>
    <property type="molecule type" value="Genomic_DNA"/>
</dbReference>
<protein>
    <submittedName>
        <fullName evidence="2">Uncharacterized protein</fullName>
    </submittedName>
</protein>
<reference evidence="2" key="1">
    <citation type="journal article" date="2015" name="Nature">
        <title>Complex archaea that bridge the gap between prokaryotes and eukaryotes.</title>
        <authorList>
            <person name="Spang A."/>
            <person name="Saw J.H."/>
            <person name="Jorgensen S.L."/>
            <person name="Zaremba-Niedzwiedzka K."/>
            <person name="Martijn J."/>
            <person name="Lind A.E."/>
            <person name="van Eijk R."/>
            <person name="Schleper C."/>
            <person name="Guy L."/>
            <person name="Ettema T.J."/>
        </authorList>
    </citation>
    <scope>NUCLEOTIDE SEQUENCE</scope>
</reference>
<gene>
    <name evidence="2" type="ORF">LCGC14_2501910</name>
</gene>
<accession>A0A0F9BPN1</accession>
<feature type="coiled-coil region" evidence="1">
    <location>
        <begin position="1"/>
        <end position="28"/>
    </location>
</feature>
<feature type="non-terminal residue" evidence="2">
    <location>
        <position position="29"/>
    </location>
</feature>
<name>A0A0F9BPN1_9ZZZZ</name>
<dbReference type="AlphaFoldDB" id="A0A0F9BPN1"/>
<evidence type="ECO:0000256" key="1">
    <source>
        <dbReference type="SAM" id="Coils"/>
    </source>
</evidence>
<evidence type="ECO:0000313" key="2">
    <source>
        <dbReference type="EMBL" id="KKL15802.1"/>
    </source>
</evidence>
<comment type="caution">
    <text evidence="2">The sequence shown here is derived from an EMBL/GenBank/DDBJ whole genome shotgun (WGS) entry which is preliminary data.</text>
</comment>